<dbReference type="GO" id="GO:0046872">
    <property type="term" value="F:metal ion binding"/>
    <property type="evidence" value="ECO:0007669"/>
    <property type="project" value="UniProtKB-KW"/>
</dbReference>
<comment type="similarity">
    <text evidence="1">Belongs to the glycosyl hydrolase 38 family.</text>
</comment>
<evidence type="ECO:0000256" key="4">
    <source>
        <dbReference type="ARBA" id="ARBA00023295"/>
    </source>
</evidence>
<dbReference type="InterPro" id="IPR011682">
    <property type="entry name" value="Glyco_hydro_38_C"/>
</dbReference>
<dbReference type="Proteomes" id="UP000613840">
    <property type="component" value="Unassembled WGS sequence"/>
</dbReference>
<gene>
    <name evidence="6" type="ORF">GCM10011575_46780</name>
</gene>
<evidence type="ECO:0000313" key="7">
    <source>
        <dbReference type="Proteomes" id="UP000613840"/>
    </source>
</evidence>
<dbReference type="GO" id="GO:0009313">
    <property type="term" value="P:oligosaccharide catabolic process"/>
    <property type="evidence" value="ECO:0007669"/>
    <property type="project" value="TreeGrafter"/>
</dbReference>
<evidence type="ECO:0000256" key="3">
    <source>
        <dbReference type="ARBA" id="ARBA00022801"/>
    </source>
</evidence>
<dbReference type="SUPFAM" id="SSF74650">
    <property type="entry name" value="Galactose mutarotase-like"/>
    <property type="match status" value="1"/>
</dbReference>
<evidence type="ECO:0000313" key="6">
    <source>
        <dbReference type="EMBL" id="GGL83126.1"/>
    </source>
</evidence>
<dbReference type="Pfam" id="PF07748">
    <property type="entry name" value="Glyco_hydro_38C"/>
    <property type="match status" value="1"/>
</dbReference>
<dbReference type="Gene3D" id="3.20.110.10">
    <property type="entry name" value="Glycoside hydrolase 38, N terminal domain"/>
    <property type="match status" value="1"/>
</dbReference>
<organism evidence="6 7">
    <name type="scientific">Microlunatus endophyticus</name>
    <dbReference type="NCBI Taxonomy" id="1716077"/>
    <lineage>
        <taxon>Bacteria</taxon>
        <taxon>Bacillati</taxon>
        <taxon>Actinomycetota</taxon>
        <taxon>Actinomycetes</taxon>
        <taxon>Propionibacteriales</taxon>
        <taxon>Propionibacteriaceae</taxon>
        <taxon>Microlunatus</taxon>
    </lineage>
</organism>
<dbReference type="Gene3D" id="1.20.1270.50">
    <property type="entry name" value="Glycoside hydrolase family 38, central domain"/>
    <property type="match status" value="1"/>
</dbReference>
<keyword evidence="2" id="KW-0479">Metal-binding</keyword>
<dbReference type="SUPFAM" id="SSF88713">
    <property type="entry name" value="Glycoside hydrolase/deacetylase"/>
    <property type="match status" value="1"/>
</dbReference>
<dbReference type="GO" id="GO:0004559">
    <property type="term" value="F:alpha-mannosidase activity"/>
    <property type="evidence" value="ECO:0007669"/>
    <property type="project" value="InterPro"/>
</dbReference>
<reference evidence="6" key="2">
    <citation type="submission" date="2020-09" db="EMBL/GenBank/DDBJ databases">
        <authorList>
            <person name="Sun Q."/>
            <person name="Zhou Y."/>
        </authorList>
    </citation>
    <scope>NUCLEOTIDE SEQUENCE</scope>
    <source>
        <strain evidence="6">CGMCC 4.7306</strain>
    </source>
</reference>
<keyword evidence="3" id="KW-0378">Hydrolase</keyword>
<reference evidence="6" key="1">
    <citation type="journal article" date="2014" name="Int. J. Syst. Evol. Microbiol.">
        <title>Complete genome sequence of Corynebacterium casei LMG S-19264T (=DSM 44701T), isolated from a smear-ripened cheese.</title>
        <authorList>
            <consortium name="US DOE Joint Genome Institute (JGI-PGF)"/>
            <person name="Walter F."/>
            <person name="Albersmeier A."/>
            <person name="Kalinowski J."/>
            <person name="Ruckert C."/>
        </authorList>
    </citation>
    <scope>NUCLEOTIDE SEQUENCE</scope>
    <source>
        <strain evidence="6">CGMCC 4.7306</strain>
    </source>
</reference>
<dbReference type="InterPro" id="IPR028995">
    <property type="entry name" value="Glyco_hydro_57/38_cen_sf"/>
</dbReference>
<evidence type="ECO:0000256" key="2">
    <source>
        <dbReference type="ARBA" id="ARBA00022723"/>
    </source>
</evidence>
<dbReference type="GO" id="GO:0006013">
    <property type="term" value="P:mannose metabolic process"/>
    <property type="evidence" value="ECO:0007669"/>
    <property type="project" value="InterPro"/>
</dbReference>
<dbReference type="InterPro" id="IPR011330">
    <property type="entry name" value="Glyco_hydro/deAcase_b/a-brl"/>
</dbReference>
<dbReference type="InterPro" id="IPR027291">
    <property type="entry name" value="Glyco_hydro_38_N_sf"/>
</dbReference>
<comment type="caution">
    <text evidence="6">The sequence shown here is derived from an EMBL/GenBank/DDBJ whole genome shotgun (WGS) entry which is preliminary data.</text>
</comment>
<keyword evidence="4" id="KW-0326">Glycosidase</keyword>
<dbReference type="PANTHER" id="PTHR46017">
    <property type="entry name" value="ALPHA-MANNOSIDASE 2C1"/>
    <property type="match status" value="1"/>
</dbReference>
<dbReference type="EMBL" id="BMMZ01000020">
    <property type="protein sequence ID" value="GGL83126.1"/>
    <property type="molecule type" value="Genomic_DNA"/>
</dbReference>
<protein>
    <submittedName>
        <fullName evidence="6">Alpha-mannosidase</fullName>
    </submittedName>
</protein>
<proteinExistence type="inferred from homology"/>
<dbReference type="PANTHER" id="PTHR46017:SF1">
    <property type="entry name" value="ALPHA-MANNOSIDASE 2C1"/>
    <property type="match status" value="1"/>
</dbReference>
<name>A0A917SHW1_9ACTN</name>
<dbReference type="Pfam" id="PF01074">
    <property type="entry name" value="Glyco_hydro_38N"/>
    <property type="match status" value="1"/>
</dbReference>
<keyword evidence="7" id="KW-1185">Reference proteome</keyword>
<dbReference type="InterPro" id="IPR011013">
    <property type="entry name" value="Gal_mutarotase_sf_dom"/>
</dbReference>
<dbReference type="InterPro" id="IPR000602">
    <property type="entry name" value="Glyco_hydro_38_N"/>
</dbReference>
<dbReference type="InterPro" id="IPR015341">
    <property type="entry name" value="Glyco_hydro_38_cen"/>
</dbReference>
<dbReference type="Gene3D" id="2.60.40.1180">
    <property type="entry name" value="Golgi alpha-mannosidase II"/>
    <property type="match status" value="1"/>
</dbReference>
<dbReference type="CDD" id="cd10789">
    <property type="entry name" value="GH38N_AMII_ER_cytosolic"/>
    <property type="match status" value="1"/>
</dbReference>
<dbReference type="InterPro" id="IPR013780">
    <property type="entry name" value="Glyco_hydro_b"/>
</dbReference>
<dbReference type="GO" id="GO:0030246">
    <property type="term" value="F:carbohydrate binding"/>
    <property type="evidence" value="ECO:0007669"/>
    <property type="project" value="InterPro"/>
</dbReference>
<dbReference type="AlphaFoldDB" id="A0A917SHW1"/>
<dbReference type="InterPro" id="IPR037094">
    <property type="entry name" value="Glyco_hydro_38_cen_sf"/>
</dbReference>
<dbReference type="Gene3D" id="2.70.98.30">
    <property type="entry name" value="Golgi alpha-mannosidase II, domain 4"/>
    <property type="match status" value="1"/>
</dbReference>
<sequence>MIGNAHLDPVWLWPWQEGYQEARATFRSALDRMDEYDDFVFTCDQIVLLSWVKESDPELFERIRERVAEGRWVNVGGWWVEPDCNMPMGESFARQGLYGQRFLITEFGRPATVGMNVDPFGHNAMIPAILQAQGMDSYTFLRPGPHEADLFDTPFWWQAPDGSRVLASRIPFEYCSPGGDISWQAEKALGQLDRSREAVMVFYGVGNHGGGPTRANIDSIHRWDRMGSFGKLIMSSPRDFFDETLAAGTDDLPVWSADLQHHAAGCYSSHSAIKTWQRRAQHAVLTAERWAIVADLIGGDVPATDRYPREDLERAWKQVLFNQFHDLLPGSAIEPGFEDARDQLGEAVAISKRITTRSHNTIARRIDIPQIDGTQPVVIFNPHPWPVSTPVRIDYGGQPTGVQVTDEDGEIVTSQEIQALSTTADRSRGGVLFATELPPLGYRVYRIRPASYESACTGHAAVSVETVADGSVSLENDDLRITIDPRTGWLSSLLDKRTGVDLAGRGPHWQVCQDPSDTWGHRVVSYAWPGEDFPVTGIRVTESGPVRAAVRVERGWGRSTMIETYLLAAGDDAIELDIVLDWREPAHLLKQRFPIAVSDPRATFEIPYASLERPVNGSEEPAQSWVDLSGTLGEQAVDQTAGLVVINNAKHGYDASPADSPVADTDPSIGITAVRSPVYAWHDPYELEPNGIYRFQAQGEQHWRCLLVPHSGNWRTVQPTRRALELGAGPRAMLESFHPGPLPSEQSFAEVITTDGTGHILATAVKGSEEPTRNDGADLIIRVSETSGRPATASIRLPVIGRSFDCELKPYQFRTFRVPADRRRRIRETNLIETDDRDRQGI</sequence>
<feature type="domain" description="Glycoside hydrolase family 38 central" evidence="5">
    <location>
        <begin position="261"/>
        <end position="344"/>
    </location>
</feature>
<dbReference type="Pfam" id="PF09261">
    <property type="entry name" value="Alpha-mann_mid"/>
    <property type="match status" value="1"/>
</dbReference>
<dbReference type="SUPFAM" id="SSF88688">
    <property type="entry name" value="Families 57/38 glycoside transferase middle domain"/>
    <property type="match status" value="1"/>
</dbReference>
<evidence type="ECO:0000256" key="1">
    <source>
        <dbReference type="ARBA" id="ARBA00009792"/>
    </source>
</evidence>
<accession>A0A917SHW1</accession>
<dbReference type="SMART" id="SM00872">
    <property type="entry name" value="Alpha-mann_mid"/>
    <property type="match status" value="1"/>
</dbReference>
<evidence type="ECO:0000259" key="5">
    <source>
        <dbReference type="SMART" id="SM00872"/>
    </source>
</evidence>